<evidence type="ECO:0000259" key="2">
    <source>
        <dbReference type="Pfam" id="PF02481"/>
    </source>
</evidence>
<accession>A0ABN6V1B4</accession>
<sequence>MELPLWALAFTVLDWPERHKAEAWAALQAGVAPALSAEQAGALARLEADLPRRRQEARDREARLLLPGDRETDPREAAAVEALLAPLPYPVALWVRGTLPPPGPRLAMVGSRQASSRGKARTRAWAKAFTEAGLAVVSGLARGIDGAAHLGAIEAVPGPSGLAGTWGILGSGFDHPYPPEHAPLMARMVAAGGGVITPFPPEAPPRAWHFPRRNWLLAAWTNGVLVTEARLKSGSLVTARLALDLGKELWVCPGSPEDPSAEGPNSLLREGAARVCLSPADLLEDLAGAWVP</sequence>
<evidence type="ECO:0000256" key="1">
    <source>
        <dbReference type="ARBA" id="ARBA00006525"/>
    </source>
</evidence>
<dbReference type="RefSeq" id="WP_286353896.1">
    <property type="nucleotide sequence ID" value="NZ_AP027079.1"/>
</dbReference>
<keyword evidence="4" id="KW-1185">Reference proteome</keyword>
<protein>
    <recommendedName>
        <fullName evidence="2">Smf/DprA SLOG domain-containing protein</fullName>
    </recommendedName>
</protein>
<dbReference type="Pfam" id="PF02481">
    <property type="entry name" value="DNA_processg_A"/>
    <property type="match status" value="1"/>
</dbReference>
<dbReference type="PANTHER" id="PTHR43022:SF1">
    <property type="entry name" value="PROTEIN SMF"/>
    <property type="match status" value="1"/>
</dbReference>
<organism evidence="3 4">
    <name type="scientific">Geothrix oryzae</name>
    <dbReference type="NCBI Taxonomy" id="2927975"/>
    <lineage>
        <taxon>Bacteria</taxon>
        <taxon>Pseudomonadati</taxon>
        <taxon>Acidobacteriota</taxon>
        <taxon>Holophagae</taxon>
        <taxon>Holophagales</taxon>
        <taxon>Holophagaceae</taxon>
        <taxon>Geothrix</taxon>
    </lineage>
</organism>
<dbReference type="SUPFAM" id="SSF102405">
    <property type="entry name" value="MCP/YpsA-like"/>
    <property type="match status" value="1"/>
</dbReference>
<name>A0ABN6V1B4_9BACT</name>
<dbReference type="PANTHER" id="PTHR43022">
    <property type="entry name" value="PROTEIN SMF"/>
    <property type="match status" value="1"/>
</dbReference>
<dbReference type="InterPro" id="IPR003488">
    <property type="entry name" value="DprA"/>
</dbReference>
<feature type="domain" description="Smf/DprA SLOG" evidence="2">
    <location>
        <begin position="89"/>
        <end position="286"/>
    </location>
</feature>
<dbReference type="Gene3D" id="3.40.50.450">
    <property type="match status" value="1"/>
</dbReference>
<dbReference type="Proteomes" id="UP001242010">
    <property type="component" value="Chromosome"/>
</dbReference>
<evidence type="ECO:0000313" key="3">
    <source>
        <dbReference type="EMBL" id="BDU70178.1"/>
    </source>
</evidence>
<dbReference type="InterPro" id="IPR057666">
    <property type="entry name" value="DrpA_SLOG"/>
</dbReference>
<comment type="similarity">
    <text evidence="1">Belongs to the DprA/Smf family.</text>
</comment>
<gene>
    <name evidence="3" type="ORF">GETHOR_22790</name>
</gene>
<dbReference type="EMBL" id="AP027079">
    <property type="protein sequence ID" value="BDU70178.1"/>
    <property type="molecule type" value="Genomic_DNA"/>
</dbReference>
<evidence type="ECO:0000313" key="4">
    <source>
        <dbReference type="Proteomes" id="UP001242010"/>
    </source>
</evidence>
<reference evidence="4" key="1">
    <citation type="journal article" date="2023" name="Int. J. Syst. Evol. Microbiol.">
        <title>Mesoterricola silvestris gen. nov., sp. nov., Mesoterricola sediminis sp. nov., Geothrix oryzae sp. nov., Geothrix edaphica sp. nov., Geothrix rubra sp. nov., and Geothrix limicola sp. nov., six novel members of Acidobacteriota isolated from soils.</title>
        <authorList>
            <person name="Itoh H."/>
            <person name="Sugisawa Y."/>
            <person name="Mise K."/>
            <person name="Xu Z."/>
            <person name="Kuniyasu M."/>
            <person name="Ushijima N."/>
            <person name="Kawano K."/>
            <person name="Kobayashi E."/>
            <person name="Shiratori Y."/>
            <person name="Masuda Y."/>
            <person name="Senoo K."/>
        </authorList>
    </citation>
    <scope>NUCLEOTIDE SEQUENCE [LARGE SCALE GENOMIC DNA]</scope>
    <source>
        <strain evidence="4">Red222</strain>
    </source>
</reference>
<proteinExistence type="inferred from homology"/>